<feature type="domain" description="Ig-like" evidence="2">
    <location>
        <begin position="817"/>
        <end position="907"/>
    </location>
</feature>
<dbReference type="Proteomes" id="UP000534294">
    <property type="component" value="Unassembled WGS sequence"/>
</dbReference>
<dbReference type="InterPro" id="IPR036179">
    <property type="entry name" value="Ig-like_dom_sf"/>
</dbReference>
<evidence type="ECO:0000313" key="3">
    <source>
        <dbReference type="EMBL" id="MBB5037255.1"/>
    </source>
</evidence>
<reference evidence="3 4" key="1">
    <citation type="submission" date="2020-08" db="EMBL/GenBank/DDBJ databases">
        <title>Genomic Encyclopedia of Type Strains, Phase IV (KMG-IV): sequencing the most valuable type-strain genomes for metagenomic binning, comparative biology and taxonomic classification.</title>
        <authorList>
            <person name="Goeker M."/>
        </authorList>
    </citation>
    <scope>NUCLEOTIDE SEQUENCE [LARGE SCALE GENOMIC DNA]</scope>
    <source>
        <strain evidence="3 4">DSM 12251</strain>
    </source>
</reference>
<dbReference type="NCBIfam" id="NF012200">
    <property type="entry name" value="choice_anch_D"/>
    <property type="match status" value="2"/>
</dbReference>
<keyword evidence="4" id="KW-1185">Reference proteome</keyword>
<keyword evidence="1" id="KW-0732">Signal</keyword>
<accession>A0A7W7YJ91</accession>
<dbReference type="PROSITE" id="PS50835">
    <property type="entry name" value="IG_LIKE"/>
    <property type="match status" value="1"/>
</dbReference>
<dbReference type="InterPro" id="IPR007110">
    <property type="entry name" value="Ig-like_dom"/>
</dbReference>
<dbReference type="InterPro" id="IPR013783">
    <property type="entry name" value="Ig-like_fold"/>
</dbReference>
<dbReference type="SUPFAM" id="SSF48726">
    <property type="entry name" value="Immunoglobulin"/>
    <property type="match status" value="1"/>
</dbReference>
<proteinExistence type="predicted"/>
<dbReference type="EMBL" id="JACHIF010000002">
    <property type="protein sequence ID" value="MBB5037255.1"/>
    <property type="molecule type" value="Genomic_DNA"/>
</dbReference>
<organism evidence="3 4">
    <name type="scientific">Prosthecobacter dejongeii</name>
    <dbReference type="NCBI Taxonomy" id="48465"/>
    <lineage>
        <taxon>Bacteria</taxon>
        <taxon>Pseudomonadati</taxon>
        <taxon>Verrucomicrobiota</taxon>
        <taxon>Verrucomicrobiia</taxon>
        <taxon>Verrucomicrobiales</taxon>
        <taxon>Verrucomicrobiaceae</taxon>
        <taxon>Prosthecobacter</taxon>
    </lineage>
</organism>
<dbReference type="RefSeq" id="WP_184206975.1">
    <property type="nucleotide sequence ID" value="NZ_JACHIF010000002.1"/>
</dbReference>
<evidence type="ECO:0000256" key="1">
    <source>
        <dbReference type="SAM" id="SignalP"/>
    </source>
</evidence>
<dbReference type="Gene3D" id="2.60.40.10">
    <property type="entry name" value="Immunoglobulins"/>
    <property type="match status" value="4"/>
</dbReference>
<evidence type="ECO:0000313" key="4">
    <source>
        <dbReference type="Proteomes" id="UP000534294"/>
    </source>
</evidence>
<evidence type="ECO:0000259" key="2">
    <source>
        <dbReference type="PROSITE" id="PS50835"/>
    </source>
</evidence>
<comment type="caution">
    <text evidence="3">The sequence shown here is derived from an EMBL/GenBank/DDBJ whole genome shotgun (WGS) entry which is preliminary data.</text>
</comment>
<feature type="signal peptide" evidence="1">
    <location>
        <begin position="1"/>
        <end position="20"/>
    </location>
</feature>
<gene>
    <name evidence="3" type="ORF">HNQ64_001497</name>
</gene>
<protein>
    <recommendedName>
        <fullName evidence="2">Ig-like domain-containing protein</fullName>
    </recommendedName>
</protein>
<name>A0A7W7YJ91_9BACT</name>
<feature type="chain" id="PRO_5030920006" description="Ig-like domain-containing protein" evidence="1">
    <location>
        <begin position="21"/>
        <end position="1424"/>
    </location>
</feature>
<sequence length="1424" mass="152388">MAALSSLVFLLGICLSAAHGQEAEFIALGRTSAQETIVGPLKLARSGSEAVLAASSGAEGALKSVYWSALTGWQQLPSPASITLDISSDGQRILACSASRDAAYIYNREASTLTPLPPFQLALNETFLRWTKASFYGDGKVAGTVVLRYHISGRISQSMEVTHSFRLDLATGIFERLPRRTPSGEEIEWEGSVSSETGHWVTLTRSSLGIFPPFGEAIEHAHYYLDYHGKPSGANLSPQVQWAVTAYTENNGSVYTQACRWDFTKTPAQRARLGQPLSGRGHQAMPTAVLDNGTCFGSIQMETSPAEVSSEACIWHPNGARVRLKDELTAHYHFDLPGWQFNEIHDASPDGMTLTGSGVNSDGLRESWLLQLSEPLPSRPAKPTLSAWPSGGVSQLDGQAMTFHSTQIGYETQNLIYLGNSGDAPLEILALTLTGDQAAEFSTSFATPQTLEVAKSVPLLVKFKPLSIGRKTARLTVQTNDPQTPVFEVLLIGDGPAPVLQLSEIKNEVPSPVTTLHLASILGRQIEAQLRLENSGNHPATGLSAELLESTIPGLEILTPLPTSLGIGQTSTFAIRYAPDAAGSGTASLKVTHDHPQAVPIILPIATAALSEPWQYAVTQAGSVAIPHDTALPDYGQVTLRAELTQTVTITNADSRNLDGVFARIEGTNAGDFIASLGNWTSSSHAYPLEAGASQNLTITFNPKSDGIKNARLILDAPGRWASPHVIHLTGTGVPVGDLQFVSYPAAEINTTTLNQASFRVLGEAPVSYRLYRGDYPTSSWQTVHTQGTVYLNGDHQGYGYDYSIELKSGSTTLRGPLFHRAKVKRHVASLVIVPGTGTAIPCDVDGSLGYLEYQWLKDGVEISDGDTFSNTQGQRLGVKVKGLTEKGYYQCRVTVKSPSGTASAVTDETFLDLVKVPQVIPFSFRPSRVLERPSIALRATDQNYAATTFTITGLPPGLKQTSPGSGEITGQIYHAAASKGPREYKVTVTATNAVGTGSPFETVWRIEPFDPGVAGTYHAYIERRTAHDSGRGLGGRLTVTVTRSGTFSGSLLTAGRSRGITGQIISAPPDDLPTDFPYPLPYGMTTEATPPVGISKQFLVSPGNPTVVGFGIEGNILAGLMVQYNDGQAIITGLRQIANPTSLLEEGKKARHHFVLQGNYPGYPLDFTVPGSNGFLAMTVENSGVVKWTGRLPDSTPFTGSSGVSLIRSGEESGWATTLHTPLYNRRGSVQGLLAFPGVDFTAETLLDWNKTYLPSDPTDRLYSQIALSTLTAEGSLYPLTKTLPLLNGQFDFTTKSPNGTFALAAGGMLENEVAIPMRLEKTGRIIPTVNKSGPLPKLNLSWMPTTGLFNVSGQFSTAPSAPSSRNILRPIAGQALWIPHLNKAVGPFTLPDAPNLETDPPVTPRNAPIRTGQLIFESLPTP</sequence>